<sequence length="137" mass="14136">MGQGAAKQGDSIVNSADIHIVMVPSPGGPVSTPQPFPFNGRIVLNTSLNVRINSRPAATVGSMAQNMPPHIPANGMFQVPPTNLGRVVLGSMTVRINGRPAARAGDICETCHDMPPVGPQAPPSTVQVLGLSTVRIG</sequence>
<dbReference type="Gene3D" id="2.60.200.60">
    <property type="match status" value="1"/>
</dbReference>
<dbReference type="Proteomes" id="UP001596045">
    <property type="component" value="Unassembled WGS sequence"/>
</dbReference>
<accession>A0ABW0MCF9</accession>
<comment type="caution">
    <text evidence="1">The sequence shown here is derived from an EMBL/GenBank/DDBJ whole genome shotgun (WGS) entry which is preliminary data.</text>
</comment>
<dbReference type="CDD" id="cd14740">
    <property type="entry name" value="PAAR_4"/>
    <property type="match status" value="1"/>
</dbReference>
<proteinExistence type="predicted"/>
<organism evidence="1 2">
    <name type="scientific">Paraherbaspirillum soli</name>
    <dbReference type="NCBI Taxonomy" id="631222"/>
    <lineage>
        <taxon>Bacteria</taxon>
        <taxon>Pseudomonadati</taxon>
        <taxon>Pseudomonadota</taxon>
        <taxon>Betaproteobacteria</taxon>
        <taxon>Burkholderiales</taxon>
        <taxon>Oxalobacteraceae</taxon>
        <taxon>Paraherbaspirillum</taxon>
    </lineage>
</organism>
<protein>
    <submittedName>
        <fullName evidence="1">PAAR domain-containing protein</fullName>
    </submittedName>
</protein>
<evidence type="ECO:0000313" key="2">
    <source>
        <dbReference type="Proteomes" id="UP001596045"/>
    </source>
</evidence>
<dbReference type="RefSeq" id="WP_378998974.1">
    <property type="nucleotide sequence ID" value="NZ_JBHSMT010000028.1"/>
</dbReference>
<dbReference type="InterPro" id="IPR008727">
    <property type="entry name" value="PAAR_motif"/>
</dbReference>
<gene>
    <name evidence="1" type="ORF">ACFPM8_16500</name>
</gene>
<reference evidence="2" key="1">
    <citation type="journal article" date="2019" name="Int. J. Syst. Evol. Microbiol.">
        <title>The Global Catalogue of Microorganisms (GCM) 10K type strain sequencing project: providing services to taxonomists for standard genome sequencing and annotation.</title>
        <authorList>
            <consortium name="The Broad Institute Genomics Platform"/>
            <consortium name="The Broad Institute Genome Sequencing Center for Infectious Disease"/>
            <person name="Wu L."/>
            <person name="Ma J."/>
        </authorList>
    </citation>
    <scope>NUCLEOTIDE SEQUENCE [LARGE SCALE GENOMIC DNA]</scope>
    <source>
        <strain evidence="2">JCM 17066</strain>
    </source>
</reference>
<dbReference type="Pfam" id="PF05488">
    <property type="entry name" value="PAAR_motif"/>
    <property type="match status" value="1"/>
</dbReference>
<keyword evidence="2" id="KW-1185">Reference proteome</keyword>
<dbReference type="EMBL" id="JBHSMT010000028">
    <property type="protein sequence ID" value="MFC5475563.1"/>
    <property type="molecule type" value="Genomic_DNA"/>
</dbReference>
<evidence type="ECO:0000313" key="1">
    <source>
        <dbReference type="EMBL" id="MFC5475563.1"/>
    </source>
</evidence>
<name>A0ABW0MCF9_9BURK</name>